<evidence type="ECO:0000259" key="13">
    <source>
        <dbReference type="Pfam" id="PF07992"/>
    </source>
</evidence>
<dbReference type="Pfam" id="PF02852">
    <property type="entry name" value="Pyr_redox_dim"/>
    <property type="match status" value="1"/>
</dbReference>
<evidence type="ECO:0000256" key="6">
    <source>
        <dbReference type="ARBA" id="ARBA00023157"/>
    </source>
</evidence>
<feature type="active site" description="Proton acceptor" evidence="8">
    <location>
        <position position="430"/>
    </location>
</feature>
<dbReference type="PROSITE" id="PS00076">
    <property type="entry name" value="PYRIDINE_REDOX_1"/>
    <property type="match status" value="1"/>
</dbReference>
<keyword evidence="3 9" id="KW-0274">FAD</keyword>
<evidence type="ECO:0000256" key="4">
    <source>
        <dbReference type="ARBA" id="ARBA00022857"/>
    </source>
</evidence>
<dbReference type="InterPro" id="IPR023753">
    <property type="entry name" value="FAD/NAD-binding_dom"/>
</dbReference>
<dbReference type="AlphaFoldDB" id="A0A6L5WGA6"/>
<proteinExistence type="inferred from homology"/>
<comment type="similarity">
    <text evidence="1 11">Belongs to the class-I pyridine nucleotide-disulfide oxidoreductase family.</text>
</comment>
<dbReference type="Proteomes" id="UP000476338">
    <property type="component" value="Unassembled WGS sequence"/>
</dbReference>
<feature type="domain" description="FAD/NAD(P)-binding" evidence="13">
    <location>
        <begin position="3"/>
        <end position="298"/>
    </location>
</feature>
<dbReference type="Pfam" id="PF07992">
    <property type="entry name" value="Pyr_redox_2"/>
    <property type="match status" value="1"/>
</dbReference>
<evidence type="ECO:0000259" key="12">
    <source>
        <dbReference type="Pfam" id="PF02852"/>
    </source>
</evidence>
<sequence>MNYDFAIIGFGKAGKTLAIKMANIGKKVALIEKSKNMYGGTCINIGCIPTKKLLNLSKEARFYEDKKEYFKSAMKQKNELITTLRAKNYAMLNDNKNIDIIDGVANFLDENHINIAQDNGKNITISANKFIINTGSYDKIPSIKIDSNQVYTSKEILDIENLPDHLVVIGSGFIGLEFASMFANFGSKVSILIRKDEFLPNEDEDVKNSVKNELEAQGIEILLEAKPLSINNDTIIYKSKDSEISLKADAFLLATGRVANTKSLNLESANVKLNSDESIVVNEFLQTTNPNIYAVGDAKGGEFFTYISLDDYRIIFSHLFGDKKRTTNNRPIHANVLFTNTPLAKIGLKEKDVLDNDSINILKLPLANIPNAKILGKESGFLKAIVDTKNKKILGATFHCIDAHELINEIALIMQLDADISIFKNQIFTHPSISEALNDLFANA</sequence>
<evidence type="ECO:0000256" key="2">
    <source>
        <dbReference type="ARBA" id="ARBA00022630"/>
    </source>
</evidence>
<keyword evidence="7 11" id="KW-0676">Redox-active center</keyword>
<feature type="binding site" evidence="9">
    <location>
        <position position="297"/>
    </location>
    <ligand>
        <name>FAD</name>
        <dbReference type="ChEBI" id="CHEBI:57692"/>
    </ligand>
</feature>
<evidence type="ECO:0000256" key="1">
    <source>
        <dbReference type="ARBA" id="ARBA00007532"/>
    </source>
</evidence>
<dbReference type="GO" id="GO:0016668">
    <property type="term" value="F:oxidoreductase activity, acting on a sulfur group of donors, NAD(P) as acceptor"/>
    <property type="evidence" value="ECO:0007669"/>
    <property type="project" value="InterPro"/>
</dbReference>
<dbReference type="PANTHER" id="PTHR43014">
    <property type="entry name" value="MERCURIC REDUCTASE"/>
    <property type="match status" value="1"/>
</dbReference>
<dbReference type="Gene3D" id="3.30.390.30">
    <property type="match status" value="1"/>
</dbReference>
<dbReference type="InterPro" id="IPR036188">
    <property type="entry name" value="FAD/NAD-bd_sf"/>
</dbReference>
<evidence type="ECO:0000256" key="3">
    <source>
        <dbReference type="ARBA" id="ARBA00022827"/>
    </source>
</evidence>
<dbReference type="InterPro" id="IPR016156">
    <property type="entry name" value="FAD/NAD-linked_Rdtase_dimer_sf"/>
</dbReference>
<evidence type="ECO:0000313" key="15">
    <source>
        <dbReference type="Proteomes" id="UP000476338"/>
    </source>
</evidence>
<dbReference type="InterPro" id="IPR012999">
    <property type="entry name" value="Pyr_OxRdtase_I_AS"/>
</dbReference>
<gene>
    <name evidence="14" type="ORF">F1B92_02455</name>
</gene>
<dbReference type="EMBL" id="VWSJ01000006">
    <property type="protein sequence ID" value="MSN96064.1"/>
    <property type="molecule type" value="Genomic_DNA"/>
</dbReference>
<feature type="disulfide bond" description="Redox-active" evidence="10">
    <location>
        <begin position="42"/>
        <end position="47"/>
    </location>
</feature>
<dbReference type="PRINTS" id="PR00368">
    <property type="entry name" value="FADPNR"/>
</dbReference>
<dbReference type="Gene3D" id="3.50.50.60">
    <property type="entry name" value="FAD/NAD(P)-binding domain"/>
    <property type="match status" value="2"/>
</dbReference>
<reference evidence="14 15" key="1">
    <citation type="submission" date="2019-09" db="EMBL/GenBank/DDBJ databases">
        <authorList>
            <person name="Silva M."/>
            <person name="Pereira G."/>
            <person name="Lopes-Da-Costa L."/>
            <person name="Silva E."/>
        </authorList>
    </citation>
    <scope>NUCLEOTIDE SEQUENCE [LARGE SCALE GENOMIC DNA]</scope>
    <source>
        <strain evidence="14 15">FMV-PI01</strain>
    </source>
</reference>
<feature type="binding site" evidence="9">
    <location>
        <position position="256"/>
    </location>
    <ligand>
        <name>NAD(+)</name>
        <dbReference type="ChEBI" id="CHEBI:57540"/>
    </ligand>
</feature>
<protein>
    <submittedName>
        <fullName evidence="14">NAD(P)/FAD-dependent oxidoreductase</fullName>
    </submittedName>
</protein>
<comment type="cofactor">
    <cofactor evidence="9">
        <name>FAD</name>
        <dbReference type="ChEBI" id="CHEBI:57692"/>
    </cofactor>
    <text evidence="9">Binds 1 FAD per subunit.</text>
</comment>
<evidence type="ECO:0000256" key="8">
    <source>
        <dbReference type="PIRSR" id="PIRSR000350-2"/>
    </source>
</evidence>
<evidence type="ECO:0000256" key="10">
    <source>
        <dbReference type="PIRSR" id="PIRSR000350-4"/>
    </source>
</evidence>
<keyword evidence="5 11" id="KW-0560">Oxidoreductase</keyword>
<evidence type="ECO:0000256" key="5">
    <source>
        <dbReference type="ARBA" id="ARBA00023002"/>
    </source>
</evidence>
<feature type="binding site" evidence="9">
    <location>
        <begin position="170"/>
        <end position="177"/>
    </location>
    <ligand>
        <name>NAD(+)</name>
        <dbReference type="ChEBI" id="CHEBI:57540"/>
    </ligand>
</feature>
<name>A0A6L5WGA6_9BACT</name>
<dbReference type="PIRSF" id="PIRSF000350">
    <property type="entry name" value="Mercury_reductase_MerA"/>
    <property type="match status" value="1"/>
</dbReference>
<keyword evidence="2 11" id="KW-0285">Flavoprotein</keyword>
<keyword evidence="9" id="KW-0547">Nucleotide-binding</keyword>
<evidence type="ECO:0000256" key="7">
    <source>
        <dbReference type="ARBA" id="ARBA00023284"/>
    </source>
</evidence>
<feature type="binding site" evidence="9">
    <location>
        <begin position="134"/>
        <end position="136"/>
    </location>
    <ligand>
        <name>FAD</name>
        <dbReference type="ChEBI" id="CHEBI:57692"/>
    </ligand>
</feature>
<organism evidence="14 15">
    <name type="scientific">Campylobacter portucalensis</name>
    <dbReference type="NCBI Taxonomy" id="2608384"/>
    <lineage>
        <taxon>Bacteria</taxon>
        <taxon>Pseudomonadati</taxon>
        <taxon>Campylobacterota</taxon>
        <taxon>Epsilonproteobacteria</taxon>
        <taxon>Campylobacterales</taxon>
        <taxon>Campylobacteraceae</taxon>
        <taxon>Campylobacter</taxon>
    </lineage>
</organism>
<evidence type="ECO:0000256" key="11">
    <source>
        <dbReference type="RuleBase" id="RU003691"/>
    </source>
</evidence>
<evidence type="ECO:0000256" key="9">
    <source>
        <dbReference type="PIRSR" id="PIRSR000350-3"/>
    </source>
</evidence>
<dbReference type="PRINTS" id="PR00411">
    <property type="entry name" value="PNDRDTASEI"/>
</dbReference>
<dbReference type="RefSeq" id="WP_154570329.1">
    <property type="nucleotide sequence ID" value="NZ_VWSJ01000006.1"/>
</dbReference>
<reference evidence="14 15" key="2">
    <citation type="submission" date="2020-03" db="EMBL/GenBank/DDBJ databases">
        <title>Campylobacter portucalensis sp. nov., a new species of Campylobacter isolated from the reproductive tract of bulls.</title>
        <authorList>
            <person name="Silva M.F."/>
            <person name="Pereira G."/>
            <person name="Carneiro C."/>
            <person name="Hemphill A."/>
            <person name="Mateus L."/>
            <person name="Lopes-Da-Costa L."/>
            <person name="Silva E."/>
        </authorList>
    </citation>
    <scope>NUCLEOTIDE SEQUENCE [LARGE SCALE GENOMIC DNA]</scope>
    <source>
        <strain evidence="14 15">FMV-PI01</strain>
    </source>
</reference>
<keyword evidence="6" id="KW-1015">Disulfide bond</keyword>
<dbReference type="GO" id="GO:0003955">
    <property type="term" value="F:NAD(P)H dehydrogenase (quinone) activity"/>
    <property type="evidence" value="ECO:0007669"/>
    <property type="project" value="TreeGrafter"/>
</dbReference>
<keyword evidence="15" id="KW-1185">Reference proteome</keyword>
<keyword evidence="4" id="KW-0521">NADP</keyword>
<dbReference type="InterPro" id="IPR004099">
    <property type="entry name" value="Pyr_nucl-diS_OxRdtase_dimer"/>
</dbReference>
<dbReference type="SUPFAM" id="SSF55424">
    <property type="entry name" value="FAD/NAD-linked reductases, dimerisation (C-terminal) domain"/>
    <property type="match status" value="1"/>
</dbReference>
<dbReference type="InterPro" id="IPR001100">
    <property type="entry name" value="Pyr_nuc-diS_OxRdtase"/>
</dbReference>
<feature type="binding site" evidence="9">
    <location>
        <position position="51"/>
    </location>
    <ligand>
        <name>FAD</name>
        <dbReference type="ChEBI" id="CHEBI:57692"/>
    </ligand>
</feature>
<dbReference type="SUPFAM" id="SSF51905">
    <property type="entry name" value="FAD/NAD(P)-binding domain"/>
    <property type="match status" value="1"/>
</dbReference>
<comment type="caution">
    <text evidence="14">The sequence shown here is derived from an EMBL/GenBank/DDBJ whole genome shotgun (WGS) entry which is preliminary data.</text>
</comment>
<evidence type="ECO:0000313" key="14">
    <source>
        <dbReference type="EMBL" id="MSN96064.1"/>
    </source>
</evidence>
<dbReference type="PANTHER" id="PTHR43014:SF4">
    <property type="entry name" value="PYRIDINE NUCLEOTIDE-DISULFIDE OXIDOREDUCTASE RCLA-RELATED"/>
    <property type="match status" value="1"/>
</dbReference>
<accession>A0A6L5WGA6</accession>
<keyword evidence="9" id="KW-0520">NAD</keyword>
<feature type="domain" description="Pyridine nucleotide-disulphide oxidoreductase dimerisation" evidence="12">
    <location>
        <begin position="334"/>
        <end position="439"/>
    </location>
</feature>
<dbReference type="GO" id="GO:0050660">
    <property type="term" value="F:flavin adenine dinucleotide binding"/>
    <property type="evidence" value="ECO:0007669"/>
    <property type="project" value="TreeGrafter"/>
</dbReference>